<dbReference type="Gene3D" id="3.30.70.1990">
    <property type="match status" value="1"/>
</dbReference>
<dbReference type="GO" id="GO:0016491">
    <property type="term" value="F:oxidoreductase activity"/>
    <property type="evidence" value="ECO:0007669"/>
    <property type="project" value="InterPro"/>
</dbReference>
<dbReference type="InterPro" id="IPR050464">
    <property type="entry name" value="Zeta_carotene_desat/Oxidored"/>
</dbReference>
<dbReference type="PANTHER" id="PTHR42923:SF17">
    <property type="entry name" value="AMINE OXIDASE DOMAIN-CONTAINING PROTEIN"/>
    <property type="match status" value="1"/>
</dbReference>
<feature type="domain" description="Amine oxidase" evidence="1">
    <location>
        <begin position="1"/>
        <end position="287"/>
    </location>
</feature>
<dbReference type="EMBL" id="UINC01093712">
    <property type="protein sequence ID" value="SVC48358.1"/>
    <property type="molecule type" value="Genomic_DNA"/>
</dbReference>
<evidence type="ECO:0000313" key="2">
    <source>
        <dbReference type="EMBL" id="SVC48358.1"/>
    </source>
</evidence>
<dbReference type="SUPFAM" id="SSF51905">
    <property type="entry name" value="FAD/NAD(P)-binding domain"/>
    <property type="match status" value="1"/>
</dbReference>
<dbReference type="AlphaFoldDB" id="A0A382MIP7"/>
<name>A0A382MIP7_9ZZZZ</name>
<organism evidence="2">
    <name type="scientific">marine metagenome</name>
    <dbReference type="NCBI Taxonomy" id="408172"/>
    <lineage>
        <taxon>unclassified sequences</taxon>
        <taxon>metagenomes</taxon>
        <taxon>ecological metagenomes</taxon>
    </lineage>
</organism>
<dbReference type="Pfam" id="PF01593">
    <property type="entry name" value="Amino_oxidase"/>
    <property type="match status" value="1"/>
</dbReference>
<protein>
    <recommendedName>
        <fullName evidence="1">Amine oxidase domain-containing protein</fullName>
    </recommendedName>
</protein>
<dbReference type="InterPro" id="IPR002937">
    <property type="entry name" value="Amino_oxidase"/>
</dbReference>
<feature type="non-terminal residue" evidence="2">
    <location>
        <position position="383"/>
    </location>
</feature>
<evidence type="ECO:0000259" key="1">
    <source>
        <dbReference type="Pfam" id="PF01593"/>
    </source>
</evidence>
<reference evidence="2" key="1">
    <citation type="submission" date="2018-05" db="EMBL/GenBank/DDBJ databases">
        <authorList>
            <person name="Lanie J.A."/>
            <person name="Ng W.-L."/>
            <person name="Kazmierczak K.M."/>
            <person name="Andrzejewski T.M."/>
            <person name="Davidsen T.M."/>
            <person name="Wayne K.J."/>
            <person name="Tettelin H."/>
            <person name="Glass J.I."/>
            <person name="Rusch D."/>
            <person name="Podicherti R."/>
            <person name="Tsui H.-C.T."/>
            <person name="Winkler M.E."/>
        </authorList>
    </citation>
    <scope>NUCLEOTIDE SEQUENCE</scope>
</reference>
<feature type="non-terminal residue" evidence="2">
    <location>
        <position position="1"/>
    </location>
</feature>
<dbReference type="Gene3D" id="1.10.405.20">
    <property type="match status" value="1"/>
</dbReference>
<sequence length="383" mass="44537">IFESNNYFGGHTNTQELEIDGVKSPVDTGFLVHNDRTYPNLIDFFIELGIETFPSEMSFSVMRKSDGITWAGSNLLTMFAQYRNLFSLRFHKFLREVLRFNKFSRNYLSECEGRLELTLEDLLLEKNYSKDFKKWYLLPMGGCIWSCPKNELLKFPAFTFLKFCLNHGLLQIYNRPKWKTVLNGCNTYVEKVLKRIEKKYLNEPVLEITPQDGKLNVTTDQRTEKYDFCIICTHPPETLKMLKNCDPQTKDLLCKFKFQENKAVLHLDESVLPDKKIAWSAWNYTSTKSDDGKDKVSVSYLINKLQPLPYKESVIVTLNPVTKLNDDKIIKTISYQHPLFSTESIKAQDKMNNIQGSNGIYFSGAWMRFGFHEDGIFSTKKAI</sequence>
<accession>A0A382MIP7</accession>
<proteinExistence type="predicted"/>
<dbReference type="PANTHER" id="PTHR42923">
    <property type="entry name" value="PROTOPORPHYRINOGEN OXIDASE"/>
    <property type="match status" value="1"/>
</dbReference>
<gene>
    <name evidence="2" type="ORF">METZ01_LOCUS301212</name>
</gene>
<dbReference type="InterPro" id="IPR036188">
    <property type="entry name" value="FAD/NAD-bd_sf"/>
</dbReference>
<dbReference type="Gene3D" id="3.50.50.60">
    <property type="entry name" value="FAD/NAD(P)-binding domain"/>
    <property type="match status" value="1"/>
</dbReference>